<protein>
    <submittedName>
        <fullName evidence="2">Uncharacterized protein</fullName>
    </submittedName>
</protein>
<dbReference type="Proteomes" id="UP000435138">
    <property type="component" value="Unassembled WGS sequence"/>
</dbReference>
<keyword evidence="3" id="KW-1185">Reference proteome</keyword>
<dbReference type="EMBL" id="WIXI01000039">
    <property type="protein sequence ID" value="MQY46058.1"/>
    <property type="molecule type" value="Genomic_DNA"/>
</dbReference>
<feature type="compositionally biased region" description="Low complexity" evidence="1">
    <location>
        <begin position="54"/>
        <end position="63"/>
    </location>
</feature>
<comment type="caution">
    <text evidence="2">The sequence shown here is derived from an EMBL/GenBank/DDBJ whole genome shotgun (WGS) entry which is preliminary data.</text>
</comment>
<feature type="region of interest" description="Disordered" evidence="1">
    <location>
        <begin position="1"/>
        <end position="85"/>
    </location>
</feature>
<evidence type="ECO:0000256" key="1">
    <source>
        <dbReference type="SAM" id="MobiDB-lite"/>
    </source>
</evidence>
<gene>
    <name evidence="2" type="ORF">GAO09_08295</name>
</gene>
<sequence>MGTSQSSNGPKGGVPMVPAWTPAPPAEDPPSVDQPPDAPPDPAPDLNPTEQEPVDAAPNEPVAPNVPPPAAPLAPGHRFAGTRRSLGEFAKAGNLSDMRRSLGNYVRNGYGGSRTTTSRFSGTASTASALGGILETMGQQPAGSALDPALLAGRSANEVMDAVVEAVRPVDGTQDAEAERTAIKDSLSDLLVKYPDADLAALTPEQREFAIERFTAMDVARRFELDVGKTIIEKAPTATVALSRLKQVRDYIKQTVAASFRKLRAAGKSVNSNRIAAVVRDALRDSFQVFEGYAE</sequence>
<reference evidence="2 3" key="1">
    <citation type="submission" date="2019-11" db="EMBL/GenBank/DDBJ databases">
        <title>Genome analysis of Rhizobacterium cereale a novel genus and species isolated from maize roots in North Spain.</title>
        <authorList>
            <person name="Menendez E."/>
            <person name="Flores-Felix J.D."/>
            <person name="Ramirez-Bahena M.-H."/>
            <person name="Igual J.M."/>
            <person name="Garcia-Fraile P."/>
            <person name="Peix A."/>
            <person name="Velazquez E."/>
        </authorList>
    </citation>
    <scope>NUCLEOTIDE SEQUENCE [LARGE SCALE GENOMIC DNA]</scope>
    <source>
        <strain evidence="2 3">RZME27</strain>
    </source>
</reference>
<accession>A0A6A8A833</accession>
<dbReference type="AlphaFoldDB" id="A0A6A8A833"/>
<name>A0A6A8A833_9HYPH</name>
<evidence type="ECO:0000313" key="2">
    <source>
        <dbReference type="EMBL" id="MQY46058.1"/>
    </source>
</evidence>
<feature type="compositionally biased region" description="Pro residues" evidence="1">
    <location>
        <begin position="21"/>
        <end position="45"/>
    </location>
</feature>
<organism evidence="2 3">
    <name type="scientific">Endobacterium cereale</name>
    <dbReference type="NCBI Taxonomy" id="2663029"/>
    <lineage>
        <taxon>Bacteria</taxon>
        <taxon>Pseudomonadati</taxon>
        <taxon>Pseudomonadota</taxon>
        <taxon>Alphaproteobacteria</taxon>
        <taxon>Hyphomicrobiales</taxon>
        <taxon>Rhizobiaceae</taxon>
        <taxon>Endobacterium</taxon>
    </lineage>
</organism>
<dbReference type="InterPro" id="IPR049675">
    <property type="entry name" value="QatB"/>
</dbReference>
<evidence type="ECO:0000313" key="3">
    <source>
        <dbReference type="Proteomes" id="UP000435138"/>
    </source>
</evidence>
<proteinExistence type="predicted"/>
<dbReference type="NCBIfam" id="NF041924">
    <property type="entry name" value="QatB"/>
    <property type="match status" value="1"/>
</dbReference>